<feature type="region of interest" description="Disordered" evidence="1">
    <location>
        <begin position="65"/>
        <end position="239"/>
    </location>
</feature>
<dbReference type="EMBL" id="AZHD01000010">
    <property type="protein sequence ID" value="OAA59682.1"/>
    <property type="molecule type" value="Genomic_DNA"/>
</dbReference>
<feature type="compositionally biased region" description="Low complexity" evidence="1">
    <location>
        <begin position="1"/>
        <end position="19"/>
    </location>
</feature>
<proteinExistence type="predicted"/>
<feature type="region of interest" description="Disordered" evidence="1">
    <location>
        <begin position="401"/>
        <end position="422"/>
    </location>
</feature>
<reference evidence="2 3" key="1">
    <citation type="journal article" date="2016" name="Genome Biol. Evol.">
        <title>Divergent and convergent evolution of fungal pathogenicity.</title>
        <authorList>
            <person name="Shang Y."/>
            <person name="Xiao G."/>
            <person name="Zheng P."/>
            <person name="Cen K."/>
            <person name="Zhan S."/>
            <person name="Wang C."/>
        </authorList>
    </citation>
    <scope>NUCLEOTIDE SEQUENCE [LARGE SCALE GENOMIC DNA]</scope>
    <source>
        <strain evidence="2 3">RCEF 264</strain>
    </source>
</reference>
<feature type="compositionally biased region" description="Low complexity" evidence="1">
    <location>
        <begin position="193"/>
        <end position="222"/>
    </location>
</feature>
<evidence type="ECO:0000256" key="1">
    <source>
        <dbReference type="SAM" id="MobiDB-lite"/>
    </source>
</evidence>
<gene>
    <name evidence="2" type="ORF">SPI_05880</name>
</gene>
<organism evidence="2 3">
    <name type="scientific">Niveomyces insectorum RCEF 264</name>
    <dbReference type="NCBI Taxonomy" id="1081102"/>
    <lineage>
        <taxon>Eukaryota</taxon>
        <taxon>Fungi</taxon>
        <taxon>Dikarya</taxon>
        <taxon>Ascomycota</taxon>
        <taxon>Pezizomycotina</taxon>
        <taxon>Sordariomycetes</taxon>
        <taxon>Hypocreomycetidae</taxon>
        <taxon>Hypocreales</taxon>
        <taxon>Cordycipitaceae</taxon>
        <taxon>Niveomyces</taxon>
    </lineage>
</organism>
<keyword evidence="3" id="KW-1185">Reference proteome</keyword>
<protein>
    <submittedName>
        <fullName evidence="2">Uncharacterized protein</fullName>
    </submittedName>
</protein>
<evidence type="ECO:0000313" key="2">
    <source>
        <dbReference type="EMBL" id="OAA59682.1"/>
    </source>
</evidence>
<sequence length="463" mass="48871">MRPHTPSTTTTARSSPSPTLLNIGSLAKQSAHSIWRHKDSSEKTPSTVASDDEAYICPAVPVFASSTMPATGSSRRPGPEMAAVGGRHGRWKPSTSVRRNDGARAARAAVGKPRNEGGTGPAEDNALPEDQTERTASPVSSAGAPVRSRTPTSPTGSRDRPRPISRRPRPPFGVLRRPPHLRYAPTPPPSPAPLTTTPTPGTPLTSLSSLPPFTPLTPLKPVYRPPLRRPTPPGVPPYETSQRTLEARLALRHAELQRAEQFGVLGGAAAATTTRAAGSGANASSFGLWRRRTALPRQHGRGVGGGGNTTTHHPPQGHGVPLVPIWRPPVSQHTIGEHPLLRGLRQSERAPRQERDLVASTAAAAADLEARAGRAARPVTLDDYLFLQDLHRLDDAATTGLTGGTGGGGGGHGRGGGAGACSRQTDEVHAEEATAFSCVQLCWRAWLSPRALRRTRSPEVDVS</sequence>
<dbReference type="AlphaFoldDB" id="A0A167SJM5"/>
<accession>A0A167SJM5</accession>
<comment type="caution">
    <text evidence="2">The sequence shown here is derived from an EMBL/GenBank/DDBJ whole genome shotgun (WGS) entry which is preliminary data.</text>
</comment>
<dbReference type="Proteomes" id="UP000076874">
    <property type="component" value="Unassembled WGS sequence"/>
</dbReference>
<feature type="compositionally biased region" description="Gly residues" evidence="1">
    <location>
        <begin position="401"/>
        <end position="419"/>
    </location>
</feature>
<evidence type="ECO:0000313" key="3">
    <source>
        <dbReference type="Proteomes" id="UP000076874"/>
    </source>
</evidence>
<feature type="region of interest" description="Disordered" evidence="1">
    <location>
        <begin position="1"/>
        <end position="53"/>
    </location>
</feature>
<feature type="compositionally biased region" description="Polar residues" evidence="1">
    <location>
        <begin position="65"/>
        <end position="74"/>
    </location>
</feature>
<name>A0A167SJM5_9HYPO</name>